<reference evidence="3" key="1">
    <citation type="submission" date="2023-02" db="EMBL/GenBank/DDBJ databases">
        <title>Genome of toxic invasive species Heracleum sosnowskyi carries increased number of genes despite the absence of recent whole-genome duplications.</title>
        <authorList>
            <person name="Schelkunov M."/>
            <person name="Shtratnikova V."/>
            <person name="Makarenko M."/>
            <person name="Klepikova A."/>
            <person name="Omelchenko D."/>
            <person name="Novikova G."/>
            <person name="Obukhova E."/>
            <person name="Bogdanov V."/>
            <person name="Penin A."/>
            <person name="Logacheva M."/>
        </authorList>
    </citation>
    <scope>NUCLEOTIDE SEQUENCE</scope>
    <source>
        <strain evidence="3">Hsosn_3</strain>
        <tissue evidence="3">Leaf</tissue>
    </source>
</reference>
<accession>A0AAD8JHE0</accession>
<keyword evidence="2" id="KW-0472">Membrane</keyword>
<dbReference type="AlphaFoldDB" id="A0AAD8JHE0"/>
<reference evidence="3" key="2">
    <citation type="submission" date="2023-05" db="EMBL/GenBank/DDBJ databases">
        <authorList>
            <person name="Schelkunov M.I."/>
        </authorList>
    </citation>
    <scope>NUCLEOTIDE SEQUENCE</scope>
    <source>
        <strain evidence="3">Hsosn_3</strain>
        <tissue evidence="3">Leaf</tissue>
    </source>
</reference>
<evidence type="ECO:0000256" key="2">
    <source>
        <dbReference type="SAM" id="Phobius"/>
    </source>
</evidence>
<feature type="transmembrane region" description="Helical" evidence="2">
    <location>
        <begin position="51"/>
        <end position="71"/>
    </location>
</feature>
<dbReference type="Proteomes" id="UP001237642">
    <property type="component" value="Unassembled WGS sequence"/>
</dbReference>
<feature type="compositionally biased region" description="Acidic residues" evidence="1">
    <location>
        <begin position="9"/>
        <end position="18"/>
    </location>
</feature>
<comment type="caution">
    <text evidence="3">The sequence shown here is derived from an EMBL/GenBank/DDBJ whole genome shotgun (WGS) entry which is preliminary data.</text>
</comment>
<protein>
    <submittedName>
        <fullName evidence="3">Uncharacterized protein</fullName>
    </submittedName>
</protein>
<keyword evidence="2" id="KW-0812">Transmembrane</keyword>
<keyword evidence="2" id="KW-1133">Transmembrane helix</keyword>
<dbReference type="EMBL" id="JAUIZM010000001">
    <property type="protein sequence ID" value="KAK1404289.1"/>
    <property type="molecule type" value="Genomic_DNA"/>
</dbReference>
<evidence type="ECO:0000256" key="1">
    <source>
        <dbReference type="SAM" id="MobiDB-lite"/>
    </source>
</evidence>
<gene>
    <name evidence="3" type="ORF">POM88_003894</name>
</gene>
<proteinExistence type="predicted"/>
<evidence type="ECO:0000313" key="3">
    <source>
        <dbReference type="EMBL" id="KAK1404289.1"/>
    </source>
</evidence>
<keyword evidence="4" id="KW-1185">Reference proteome</keyword>
<sequence length="173" mass="20122">MGRKRSVEFDESPPDFDPENPYKDPVAMLEMREHLGLIIFRNVSILFNNTWILLVGLAGVKMVVILINMVLRLRLRRSDFVEVLLHVGNSIKGRTDIARADFLVRCWLLICLIYMTCECHLNKGCDYARMKKSPTWLHLHDNLVTHHDPFSGHFLKSTRPWKKLSGPLQIELK</sequence>
<name>A0AAD8JHE0_9APIA</name>
<evidence type="ECO:0000313" key="4">
    <source>
        <dbReference type="Proteomes" id="UP001237642"/>
    </source>
</evidence>
<feature type="region of interest" description="Disordered" evidence="1">
    <location>
        <begin position="1"/>
        <end position="21"/>
    </location>
</feature>
<organism evidence="3 4">
    <name type="scientific">Heracleum sosnowskyi</name>
    <dbReference type="NCBI Taxonomy" id="360622"/>
    <lineage>
        <taxon>Eukaryota</taxon>
        <taxon>Viridiplantae</taxon>
        <taxon>Streptophyta</taxon>
        <taxon>Embryophyta</taxon>
        <taxon>Tracheophyta</taxon>
        <taxon>Spermatophyta</taxon>
        <taxon>Magnoliopsida</taxon>
        <taxon>eudicotyledons</taxon>
        <taxon>Gunneridae</taxon>
        <taxon>Pentapetalae</taxon>
        <taxon>asterids</taxon>
        <taxon>campanulids</taxon>
        <taxon>Apiales</taxon>
        <taxon>Apiaceae</taxon>
        <taxon>Apioideae</taxon>
        <taxon>apioid superclade</taxon>
        <taxon>Tordylieae</taxon>
        <taxon>Tordyliinae</taxon>
        <taxon>Heracleum</taxon>
    </lineage>
</organism>